<dbReference type="PROSITE" id="PS01358">
    <property type="entry name" value="ZF_RANBP2_1"/>
    <property type="match status" value="2"/>
</dbReference>
<dbReference type="GO" id="GO:0003729">
    <property type="term" value="F:mRNA binding"/>
    <property type="evidence" value="ECO:0007669"/>
    <property type="project" value="TreeGrafter"/>
</dbReference>
<dbReference type="PROSITE" id="PS50199">
    <property type="entry name" value="ZF_RANBP2_2"/>
    <property type="match status" value="3"/>
</dbReference>
<dbReference type="InterPro" id="IPR001876">
    <property type="entry name" value="Znf_RanBP2"/>
</dbReference>
<evidence type="ECO:0000313" key="7">
    <source>
        <dbReference type="Proteomes" id="UP000823749"/>
    </source>
</evidence>
<gene>
    <name evidence="6" type="ORF">RHGRI_030575</name>
</gene>
<keyword evidence="3" id="KW-0862">Zinc</keyword>
<dbReference type="Pfam" id="PF00641">
    <property type="entry name" value="Zn_ribbon_RanBP"/>
    <property type="match status" value="2"/>
</dbReference>
<evidence type="ECO:0000313" key="6">
    <source>
        <dbReference type="EMBL" id="KAG5530251.1"/>
    </source>
</evidence>
<dbReference type="EMBL" id="JACTNZ010000010">
    <property type="protein sequence ID" value="KAG5530251.1"/>
    <property type="molecule type" value="Genomic_DNA"/>
</dbReference>
<organism evidence="6 7">
    <name type="scientific">Rhododendron griersonianum</name>
    <dbReference type="NCBI Taxonomy" id="479676"/>
    <lineage>
        <taxon>Eukaryota</taxon>
        <taxon>Viridiplantae</taxon>
        <taxon>Streptophyta</taxon>
        <taxon>Embryophyta</taxon>
        <taxon>Tracheophyta</taxon>
        <taxon>Spermatophyta</taxon>
        <taxon>Magnoliopsida</taxon>
        <taxon>eudicotyledons</taxon>
        <taxon>Gunneridae</taxon>
        <taxon>Pentapetalae</taxon>
        <taxon>asterids</taxon>
        <taxon>Ericales</taxon>
        <taxon>Ericaceae</taxon>
        <taxon>Ericoideae</taxon>
        <taxon>Rhodoreae</taxon>
        <taxon>Rhododendron</taxon>
    </lineage>
</organism>
<evidence type="ECO:0000256" key="2">
    <source>
        <dbReference type="ARBA" id="ARBA00022771"/>
    </source>
</evidence>
<sequence>MGGGEGSHSREGDWECSGCGNRNYAFRTLCNRCKQPRLLVDTKTPKDSKWLPRIGDWICTDRIPSVEIRCCWHYCPALFGIVCIRAEESILDSIEQEYWHAEKICALIDLNLGAVCHTIIREVKLSVSYSLANCLAERQSCTNNNYASREKCKKCGQPKEVAAMPAIAMHGASLHTHPHYFARALGGPEQNMNIGLLGTGALQQSLPLSSSWSLGGADKYGIQQASTWPLGGNHSSGLSYTGQANLLPLVQKGWRNGDWICNCGFHNYSSRAECKKCNASMPQALGTKRLASEELVHNWDNKRLNAGQALGLQHAYPAFDQVVVSGGNQTTGLYTPSPCASGSLATAPNLPVNLQFPYVAATPTLLGKGAKQWRDGDWMCTNCNNHNYASRSNCNRCKTQRDAPAQPLQTLYEAVTIISPQSELCS</sequence>
<dbReference type="PANTHER" id="PTHR23111:SF71">
    <property type="entry name" value="RANBP2-TYPE DOMAIN-CONTAINING PROTEIN"/>
    <property type="match status" value="1"/>
</dbReference>
<proteinExistence type="predicted"/>
<dbReference type="InterPro" id="IPR036443">
    <property type="entry name" value="Znf_RanBP2_sf"/>
</dbReference>
<protein>
    <recommendedName>
        <fullName evidence="5">RanBP2-type domain-containing protein</fullName>
    </recommendedName>
</protein>
<dbReference type="SUPFAM" id="SSF90209">
    <property type="entry name" value="Ran binding protein zinc finger-like"/>
    <property type="match status" value="3"/>
</dbReference>
<comment type="caution">
    <text evidence="6">The sequence shown here is derived from an EMBL/GenBank/DDBJ whole genome shotgun (WGS) entry which is preliminary data.</text>
</comment>
<keyword evidence="7" id="KW-1185">Reference proteome</keyword>
<name>A0AAV6ING5_9ERIC</name>
<feature type="domain" description="RanBP2-type" evidence="5">
    <location>
        <begin position="10"/>
        <end position="39"/>
    </location>
</feature>
<reference evidence="6" key="1">
    <citation type="submission" date="2020-08" db="EMBL/GenBank/DDBJ databases">
        <title>Plant Genome Project.</title>
        <authorList>
            <person name="Zhang R.-G."/>
        </authorList>
    </citation>
    <scope>NUCLEOTIDE SEQUENCE</scope>
    <source>
        <strain evidence="6">WSP0</strain>
        <tissue evidence="6">Leaf</tissue>
    </source>
</reference>
<dbReference type="PANTHER" id="PTHR23111">
    <property type="entry name" value="ZINC FINGER PROTEIN"/>
    <property type="match status" value="1"/>
</dbReference>
<evidence type="ECO:0000256" key="3">
    <source>
        <dbReference type="ARBA" id="ARBA00022833"/>
    </source>
</evidence>
<dbReference type="AlphaFoldDB" id="A0AAV6ING5"/>
<dbReference type="GO" id="GO:0008270">
    <property type="term" value="F:zinc ion binding"/>
    <property type="evidence" value="ECO:0007669"/>
    <property type="project" value="UniProtKB-KW"/>
</dbReference>
<dbReference type="Proteomes" id="UP000823749">
    <property type="component" value="Chromosome 10"/>
</dbReference>
<evidence type="ECO:0000256" key="4">
    <source>
        <dbReference type="PROSITE-ProRule" id="PRU00322"/>
    </source>
</evidence>
<dbReference type="SMART" id="SM00547">
    <property type="entry name" value="ZnF_RBZ"/>
    <property type="match status" value="4"/>
</dbReference>
<evidence type="ECO:0000256" key="1">
    <source>
        <dbReference type="ARBA" id="ARBA00022723"/>
    </source>
</evidence>
<keyword evidence="2 4" id="KW-0863">Zinc-finger</keyword>
<accession>A0AAV6ING5</accession>
<dbReference type="GO" id="GO:0005737">
    <property type="term" value="C:cytoplasm"/>
    <property type="evidence" value="ECO:0007669"/>
    <property type="project" value="TreeGrafter"/>
</dbReference>
<feature type="domain" description="RanBP2-type" evidence="5">
    <location>
        <begin position="374"/>
        <end position="403"/>
    </location>
</feature>
<dbReference type="Gene3D" id="4.10.1060.10">
    <property type="entry name" value="Zinc finger, RanBP2-type"/>
    <property type="match status" value="4"/>
</dbReference>
<feature type="domain" description="RanBP2-type" evidence="5">
    <location>
        <begin position="255"/>
        <end position="283"/>
    </location>
</feature>
<keyword evidence="1" id="KW-0479">Metal-binding</keyword>
<evidence type="ECO:0000259" key="5">
    <source>
        <dbReference type="PROSITE" id="PS50199"/>
    </source>
</evidence>